<dbReference type="InterPro" id="IPR002474">
    <property type="entry name" value="CarbamoylP_synth_ssu_N"/>
</dbReference>
<comment type="similarity">
    <text evidence="2">Belongs to the CarA family.</text>
</comment>
<sequence length="343" mass="37771">MILNTAVVGYQEMMTDTANAGKILVLTYPLIGNYGVAKKFYDSKKCWISGLVIKENSPIYSNWQAEGSFEDFLEKECVSAVAGIDTRTLAVHLRESGEMFGMIASGDAKKETLLKKLKGYKKNTKRDFIRKISVKNTTKIAGKQSGPNIAVLDLGILNSFLKQLKNAGCSITLLPYDTEPGKILSLRLDGLVISSGPEEDISVPKVVNIIKPLIGKIPILGISLGHEIITLALGGRLEKLNLGHRGVNYPVMAPSSYKGEITVQNHSFVASGDSIKNVRGVKVTLRNLNDNTIEEIESKALKFISTQYYPVSPGFDEINIVFKRFLEMTDRKEKVRACQNAKI</sequence>
<dbReference type="Pfam" id="PF00117">
    <property type="entry name" value="GATase"/>
    <property type="match status" value="1"/>
</dbReference>
<dbReference type="Gene3D" id="3.50.30.20">
    <property type="entry name" value="Carbamoyl-phosphate synthase small subunit, N-terminal domain"/>
    <property type="match status" value="1"/>
</dbReference>
<dbReference type="InterPro" id="IPR036480">
    <property type="entry name" value="CarbP_synth_ssu_N_sf"/>
</dbReference>
<gene>
    <name evidence="7" type="ORF">COS99_00400</name>
</gene>
<dbReference type="InterPro" id="IPR050472">
    <property type="entry name" value="Anth_synth/Amidotransfase"/>
</dbReference>
<evidence type="ECO:0000256" key="1">
    <source>
        <dbReference type="ARBA" id="ARBA00005077"/>
    </source>
</evidence>
<dbReference type="InterPro" id="IPR017926">
    <property type="entry name" value="GATASE"/>
</dbReference>
<dbReference type="PANTHER" id="PTHR43418">
    <property type="entry name" value="MULTIFUNCTIONAL TRYPTOPHAN BIOSYNTHESIS PROTEIN-RELATED"/>
    <property type="match status" value="1"/>
</dbReference>
<dbReference type="PANTHER" id="PTHR43418:SF7">
    <property type="entry name" value="CARBAMOYL-PHOSPHATE SYNTHASE SMALL CHAIN"/>
    <property type="match status" value="1"/>
</dbReference>
<dbReference type="PROSITE" id="PS51273">
    <property type="entry name" value="GATASE_TYPE_1"/>
    <property type="match status" value="1"/>
</dbReference>
<evidence type="ECO:0000313" key="8">
    <source>
        <dbReference type="Proteomes" id="UP000230052"/>
    </source>
</evidence>
<keyword evidence="4" id="KW-0315">Glutamine amidotransferase</keyword>
<dbReference type="SUPFAM" id="SSF52317">
    <property type="entry name" value="Class I glutamine amidotransferase-like"/>
    <property type="match status" value="1"/>
</dbReference>
<evidence type="ECO:0000256" key="2">
    <source>
        <dbReference type="ARBA" id="ARBA00007800"/>
    </source>
</evidence>
<dbReference type="SUPFAM" id="SSF52021">
    <property type="entry name" value="Carbamoyl phosphate synthetase, small subunit N-terminal domain"/>
    <property type="match status" value="1"/>
</dbReference>
<evidence type="ECO:0000259" key="6">
    <source>
        <dbReference type="SMART" id="SM01097"/>
    </source>
</evidence>
<organism evidence="7 8">
    <name type="scientific">Candidatus Aquitaenariimonas noxiae</name>
    <dbReference type="NCBI Taxonomy" id="1974741"/>
    <lineage>
        <taxon>Bacteria</taxon>
        <taxon>Pseudomonadati</taxon>
        <taxon>Candidatus Omnitrophota</taxon>
        <taxon>Candidatus Aquitaenariimonas</taxon>
    </lineage>
</organism>
<dbReference type="Pfam" id="PF00988">
    <property type="entry name" value="CPSase_sm_chain"/>
    <property type="match status" value="1"/>
</dbReference>
<name>A0A2J0KV95_9BACT</name>
<evidence type="ECO:0000256" key="4">
    <source>
        <dbReference type="ARBA" id="ARBA00022962"/>
    </source>
</evidence>
<feature type="domain" description="Carbamoyl-phosphate synthase small subunit N-terminal" evidence="6">
    <location>
        <begin position="1"/>
        <end position="104"/>
    </location>
</feature>
<dbReference type="GO" id="GO:0004088">
    <property type="term" value="F:carbamoyl-phosphate synthase (glutamine-hydrolyzing) activity"/>
    <property type="evidence" value="ECO:0007669"/>
    <property type="project" value="UniProtKB-EC"/>
</dbReference>
<protein>
    <recommendedName>
        <fullName evidence="3">carbamoyl-phosphate synthase (glutamine-hydrolyzing)</fullName>
        <ecNumber evidence="3">6.3.5.5</ecNumber>
    </recommendedName>
</protein>
<dbReference type="EMBL" id="PEWV01000006">
    <property type="protein sequence ID" value="PIU42422.1"/>
    <property type="molecule type" value="Genomic_DNA"/>
</dbReference>
<dbReference type="InterPro" id="IPR029062">
    <property type="entry name" value="Class_I_gatase-like"/>
</dbReference>
<dbReference type="PRINTS" id="PR00099">
    <property type="entry name" value="CPSGATASE"/>
</dbReference>
<comment type="pathway">
    <text evidence="1">Amino-acid biosynthesis; L-arginine biosynthesis; carbamoyl phosphate from bicarbonate: step 1/1.</text>
</comment>
<dbReference type="Gene3D" id="3.40.50.880">
    <property type="match status" value="1"/>
</dbReference>
<comment type="caution">
    <text evidence="7">The sequence shown here is derived from an EMBL/GenBank/DDBJ whole genome shotgun (WGS) entry which is preliminary data.</text>
</comment>
<dbReference type="EC" id="6.3.5.5" evidence="3"/>
<dbReference type="NCBIfam" id="NF009475">
    <property type="entry name" value="PRK12838.1"/>
    <property type="match status" value="1"/>
</dbReference>
<reference evidence="7 8" key="1">
    <citation type="submission" date="2017-09" db="EMBL/GenBank/DDBJ databases">
        <title>Depth-based differentiation of microbial function through sediment-hosted aquifers and enrichment of novel symbionts in the deep terrestrial subsurface.</title>
        <authorList>
            <person name="Probst A.J."/>
            <person name="Ladd B."/>
            <person name="Jarett J.K."/>
            <person name="Geller-Mcgrath D.E."/>
            <person name="Sieber C.M."/>
            <person name="Emerson J.B."/>
            <person name="Anantharaman K."/>
            <person name="Thomas B.C."/>
            <person name="Malmstrom R."/>
            <person name="Stieglmeier M."/>
            <person name="Klingl A."/>
            <person name="Woyke T."/>
            <person name="Ryan C.M."/>
            <person name="Banfield J.F."/>
        </authorList>
    </citation>
    <scope>NUCLEOTIDE SEQUENCE [LARGE SCALE GENOMIC DNA]</scope>
    <source>
        <strain evidence="7">CG07_land_8_20_14_0_80_42_15</strain>
    </source>
</reference>
<proteinExistence type="inferred from homology"/>
<accession>A0A2J0KV95</accession>
<dbReference type="SMART" id="SM01097">
    <property type="entry name" value="CPSase_sm_chain"/>
    <property type="match status" value="1"/>
</dbReference>
<dbReference type="AlphaFoldDB" id="A0A2J0KV95"/>
<evidence type="ECO:0000256" key="3">
    <source>
        <dbReference type="ARBA" id="ARBA00012738"/>
    </source>
</evidence>
<evidence type="ECO:0000256" key="5">
    <source>
        <dbReference type="ARBA" id="ARBA00048816"/>
    </source>
</evidence>
<comment type="catalytic activity">
    <reaction evidence="5">
        <text>hydrogencarbonate + L-glutamine + 2 ATP + H2O = carbamoyl phosphate + L-glutamate + 2 ADP + phosphate + 2 H(+)</text>
        <dbReference type="Rhea" id="RHEA:18633"/>
        <dbReference type="ChEBI" id="CHEBI:15377"/>
        <dbReference type="ChEBI" id="CHEBI:15378"/>
        <dbReference type="ChEBI" id="CHEBI:17544"/>
        <dbReference type="ChEBI" id="CHEBI:29985"/>
        <dbReference type="ChEBI" id="CHEBI:30616"/>
        <dbReference type="ChEBI" id="CHEBI:43474"/>
        <dbReference type="ChEBI" id="CHEBI:58228"/>
        <dbReference type="ChEBI" id="CHEBI:58359"/>
        <dbReference type="ChEBI" id="CHEBI:456216"/>
        <dbReference type="EC" id="6.3.5.5"/>
    </reaction>
</comment>
<dbReference type="Proteomes" id="UP000230052">
    <property type="component" value="Unassembled WGS sequence"/>
</dbReference>
<evidence type="ECO:0000313" key="7">
    <source>
        <dbReference type="EMBL" id="PIU42422.1"/>
    </source>
</evidence>